<organism evidence="2 3">
    <name type="scientific">Acrobeloides nanus</name>
    <dbReference type="NCBI Taxonomy" id="290746"/>
    <lineage>
        <taxon>Eukaryota</taxon>
        <taxon>Metazoa</taxon>
        <taxon>Ecdysozoa</taxon>
        <taxon>Nematoda</taxon>
        <taxon>Chromadorea</taxon>
        <taxon>Rhabditida</taxon>
        <taxon>Tylenchina</taxon>
        <taxon>Cephalobomorpha</taxon>
        <taxon>Cephaloboidea</taxon>
        <taxon>Cephalobidae</taxon>
        <taxon>Acrobeloides</taxon>
    </lineage>
</organism>
<dbReference type="InterPro" id="IPR029044">
    <property type="entry name" value="Nucleotide-diphossugar_trans"/>
</dbReference>
<feature type="domain" description="Glycosyltransferase 2-like" evidence="1">
    <location>
        <begin position="8"/>
        <end position="112"/>
    </location>
</feature>
<dbReference type="Gene3D" id="3.90.550.10">
    <property type="entry name" value="Spore Coat Polysaccharide Biosynthesis Protein SpsA, Chain A"/>
    <property type="match status" value="1"/>
</dbReference>
<dbReference type="PANTHER" id="PTHR22916">
    <property type="entry name" value="GLYCOSYLTRANSFERASE"/>
    <property type="match status" value="1"/>
</dbReference>
<dbReference type="WBParaSite" id="ACRNAN_scaffold2307.g25458.t1">
    <property type="protein sequence ID" value="ACRNAN_scaffold2307.g25458.t1"/>
    <property type="gene ID" value="ACRNAN_scaffold2307.g25458"/>
</dbReference>
<reference evidence="3" key="1">
    <citation type="submission" date="2022-11" db="UniProtKB">
        <authorList>
            <consortium name="WormBaseParasite"/>
        </authorList>
    </citation>
    <scope>IDENTIFICATION</scope>
</reference>
<evidence type="ECO:0000313" key="2">
    <source>
        <dbReference type="Proteomes" id="UP000887540"/>
    </source>
</evidence>
<dbReference type="InterPro" id="IPR001173">
    <property type="entry name" value="Glyco_trans_2-like"/>
</dbReference>
<dbReference type="SUPFAM" id="SSF53448">
    <property type="entry name" value="Nucleotide-diphospho-sugar transferases"/>
    <property type="match status" value="1"/>
</dbReference>
<dbReference type="AlphaFoldDB" id="A0A914DC40"/>
<evidence type="ECO:0000259" key="1">
    <source>
        <dbReference type="Pfam" id="PF00535"/>
    </source>
</evidence>
<dbReference type="GO" id="GO:0016758">
    <property type="term" value="F:hexosyltransferase activity"/>
    <property type="evidence" value="ECO:0007669"/>
    <property type="project" value="UniProtKB-ARBA"/>
</dbReference>
<dbReference type="Proteomes" id="UP000887540">
    <property type="component" value="Unplaced"/>
</dbReference>
<sequence length="299" mass="34507">MSSNKVAVIIPVKNGASFLGECLQSILEQDFTNFQVCIFDDGSTDTTPEIIDKFSIRFIQRGIDFRHKREHTSRGVGYAKNQAVELSDAPFICFCDADDLALRDRVRIQYEECLRMPEPENCLLGSFFCRVPDGSTSRFTSWACKLNESQLYTQIYTAFGPTLVAPTWFLSRNLYNKLGGFDTTHIKGFPEDLDFFYRMLRTGAKLKKENVLCKWDNFTIWNAGKQGKRFYRSIGPDYRKKVCAFCDVDERKLRFGAYEVYDEIERRVTESVPIIHYSKATPPVIICVKLDMTHGDFER</sequence>
<protein>
    <submittedName>
        <fullName evidence="3">Glycosyltransferase 2-like domain-containing protein</fullName>
    </submittedName>
</protein>
<dbReference type="PANTHER" id="PTHR22916:SF3">
    <property type="entry name" value="UDP-GLCNAC:BETAGAL BETA-1,3-N-ACETYLGLUCOSAMINYLTRANSFERASE-LIKE PROTEIN 1"/>
    <property type="match status" value="1"/>
</dbReference>
<keyword evidence="2" id="KW-1185">Reference proteome</keyword>
<accession>A0A914DC40</accession>
<evidence type="ECO:0000313" key="3">
    <source>
        <dbReference type="WBParaSite" id="ACRNAN_scaffold2307.g25458.t1"/>
    </source>
</evidence>
<proteinExistence type="predicted"/>
<name>A0A914DC40_9BILA</name>
<dbReference type="Pfam" id="PF00535">
    <property type="entry name" value="Glycos_transf_2"/>
    <property type="match status" value="1"/>
</dbReference>